<protein>
    <submittedName>
        <fullName evidence="2">Uncharacterized protein</fullName>
    </submittedName>
</protein>
<keyword evidence="3" id="KW-1185">Reference proteome</keyword>
<evidence type="ECO:0000313" key="2">
    <source>
        <dbReference type="EMBL" id="KAF9497057.1"/>
    </source>
</evidence>
<organism evidence="2 3">
    <name type="scientific">Pleurotus eryngii</name>
    <name type="common">Boletus of the steppes</name>
    <dbReference type="NCBI Taxonomy" id="5323"/>
    <lineage>
        <taxon>Eukaryota</taxon>
        <taxon>Fungi</taxon>
        <taxon>Dikarya</taxon>
        <taxon>Basidiomycota</taxon>
        <taxon>Agaricomycotina</taxon>
        <taxon>Agaricomycetes</taxon>
        <taxon>Agaricomycetidae</taxon>
        <taxon>Agaricales</taxon>
        <taxon>Pleurotineae</taxon>
        <taxon>Pleurotaceae</taxon>
        <taxon>Pleurotus</taxon>
    </lineage>
</organism>
<evidence type="ECO:0000313" key="3">
    <source>
        <dbReference type="Proteomes" id="UP000807025"/>
    </source>
</evidence>
<dbReference type="Proteomes" id="UP000807025">
    <property type="component" value="Unassembled WGS sequence"/>
</dbReference>
<dbReference type="EMBL" id="MU154547">
    <property type="protein sequence ID" value="KAF9497057.1"/>
    <property type="molecule type" value="Genomic_DNA"/>
</dbReference>
<sequence>MSKIIGLAILTSPRPVDSNKFVYFDANFWLGDGMQALACLWYFNKSCTDFDVDEAIPCFVQASIALMNSDANIEAPDMVEEDKKEYHIVGDIIQMIPAVIGNITDNTKLESLCQPPQISVGGVVKRSNRTSDTEANTARFDVDCSRHWVNAFWHNLGLSKSPVHTFISKNQQFQDPKKACPSKDTWVAVSGRLSRVEVDESTGWSLQLILDVGADGNIAFMGKWTPPFTPLKTPNGNMIPAKGTKRKFNFDSFTERGSPVPRKRGRTEKENTPNMSS</sequence>
<evidence type="ECO:0000256" key="1">
    <source>
        <dbReference type="SAM" id="MobiDB-lite"/>
    </source>
</evidence>
<feature type="region of interest" description="Disordered" evidence="1">
    <location>
        <begin position="231"/>
        <end position="277"/>
    </location>
</feature>
<proteinExistence type="predicted"/>
<name>A0A9P6A0Y6_PLEER</name>
<accession>A0A9P6A0Y6</accession>
<dbReference type="OrthoDB" id="2652955at2759"/>
<reference evidence="2" key="1">
    <citation type="submission" date="2020-11" db="EMBL/GenBank/DDBJ databases">
        <authorList>
            <consortium name="DOE Joint Genome Institute"/>
            <person name="Ahrendt S."/>
            <person name="Riley R."/>
            <person name="Andreopoulos W."/>
            <person name="Labutti K."/>
            <person name="Pangilinan J."/>
            <person name="Ruiz-Duenas F.J."/>
            <person name="Barrasa J.M."/>
            <person name="Sanchez-Garcia M."/>
            <person name="Camarero S."/>
            <person name="Miyauchi S."/>
            <person name="Serrano A."/>
            <person name="Linde D."/>
            <person name="Babiker R."/>
            <person name="Drula E."/>
            <person name="Ayuso-Fernandez I."/>
            <person name="Pacheco R."/>
            <person name="Padilla G."/>
            <person name="Ferreira P."/>
            <person name="Barriuso J."/>
            <person name="Kellner H."/>
            <person name="Castanera R."/>
            <person name="Alfaro M."/>
            <person name="Ramirez L."/>
            <person name="Pisabarro A.G."/>
            <person name="Kuo A."/>
            <person name="Tritt A."/>
            <person name="Lipzen A."/>
            <person name="He G."/>
            <person name="Yan M."/>
            <person name="Ng V."/>
            <person name="Cullen D."/>
            <person name="Martin F."/>
            <person name="Rosso M.-N."/>
            <person name="Henrissat B."/>
            <person name="Hibbett D."/>
            <person name="Martinez A.T."/>
            <person name="Grigoriev I.V."/>
        </authorList>
    </citation>
    <scope>NUCLEOTIDE SEQUENCE</scope>
    <source>
        <strain evidence="2">ATCC 90797</strain>
    </source>
</reference>
<dbReference type="AlphaFoldDB" id="A0A9P6A0Y6"/>
<gene>
    <name evidence="2" type="ORF">BDN71DRAFT_1505292</name>
</gene>
<comment type="caution">
    <text evidence="2">The sequence shown here is derived from an EMBL/GenBank/DDBJ whole genome shotgun (WGS) entry which is preliminary data.</text>
</comment>